<dbReference type="Proteomes" id="UP000044841">
    <property type="component" value="Unassembled WGS sequence"/>
</dbReference>
<evidence type="ECO:0000313" key="3">
    <source>
        <dbReference type="Proteomes" id="UP000044841"/>
    </source>
</evidence>
<proteinExistence type="predicted"/>
<dbReference type="AlphaFoldDB" id="A0A0K6G0Q8"/>
<reference evidence="2 3" key="1">
    <citation type="submission" date="2015-07" db="EMBL/GenBank/DDBJ databases">
        <authorList>
            <person name="Noorani M."/>
        </authorList>
    </citation>
    <scope>NUCLEOTIDE SEQUENCE [LARGE SCALE GENOMIC DNA]</scope>
    <source>
        <strain evidence="2">BBA 69670</strain>
    </source>
</reference>
<sequence length="309" mass="35785">MRRAMLERSGVIQPRKWRYQPTTDDVCNEDDDDKEMGVEDGHGIKGGHNQGDEADPAQPLTRRKEPFVYHPQPRVTIAKTPTESNIKISAIIARNRAPGFLEALKRYVEVRSSNLAFQLNLQTKLGVYSRFKLAHDCLPFSPLTGRKTDLVRATPVRRNRHGVMTRAPCFDTVLIEQDYDALGLQRCRAARVLVIFILPEWFRHVYPDPLAYVELFDDFTTPNALHRLSVTKPLFSGGQRVRKIVPLSKIRMTCQLVPHYWHLRRQFPNLHITSETDTLSIANRYFLNRHISYYFFLLTDGSLKTKVWI</sequence>
<feature type="region of interest" description="Disordered" evidence="1">
    <location>
        <begin position="1"/>
        <end position="58"/>
    </location>
</feature>
<name>A0A0K6G0Q8_9AGAM</name>
<gene>
    <name evidence="2" type="ORF">RSOLAG22IIIB_09957</name>
</gene>
<dbReference type="EMBL" id="CYGV01001274">
    <property type="protein sequence ID" value="CUA71944.1"/>
    <property type="molecule type" value="Genomic_DNA"/>
</dbReference>
<protein>
    <submittedName>
        <fullName evidence="2">Uncharacterized protein</fullName>
    </submittedName>
</protein>
<accession>A0A0K6G0Q8</accession>
<organism evidence="2 3">
    <name type="scientific">Rhizoctonia solani</name>
    <dbReference type="NCBI Taxonomy" id="456999"/>
    <lineage>
        <taxon>Eukaryota</taxon>
        <taxon>Fungi</taxon>
        <taxon>Dikarya</taxon>
        <taxon>Basidiomycota</taxon>
        <taxon>Agaricomycotina</taxon>
        <taxon>Agaricomycetes</taxon>
        <taxon>Cantharellales</taxon>
        <taxon>Ceratobasidiaceae</taxon>
        <taxon>Rhizoctonia</taxon>
    </lineage>
</organism>
<evidence type="ECO:0000256" key="1">
    <source>
        <dbReference type="SAM" id="MobiDB-lite"/>
    </source>
</evidence>
<evidence type="ECO:0000313" key="2">
    <source>
        <dbReference type="EMBL" id="CUA71944.1"/>
    </source>
</evidence>
<keyword evidence="3" id="KW-1185">Reference proteome</keyword>